<feature type="region of interest" description="Disordered" evidence="2">
    <location>
        <begin position="1"/>
        <end position="120"/>
    </location>
</feature>
<feature type="compositionally biased region" description="Gly residues" evidence="2">
    <location>
        <begin position="262"/>
        <end position="281"/>
    </location>
</feature>
<accession>A0AAD5S9Q8</accession>
<feature type="compositionally biased region" description="Basic and acidic residues" evidence="2">
    <location>
        <begin position="73"/>
        <end position="95"/>
    </location>
</feature>
<organism evidence="3 4">
    <name type="scientific">Rhizophlyctis rosea</name>
    <dbReference type="NCBI Taxonomy" id="64517"/>
    <lineage>
        <taxon>Eukaryota</taxon>
        <taxon>Fungi</taxon>
        <taxon>Fungi incertae sedis</taxon>
        <taxon>Chytridiomycota</taxon>
        <taxon>Chytridiomycota incertae sedis</taxon>
        <taxon>Chytridiomycetes</taxon>
        <taxon>Rhizophlyctidales</taxon>
        <taxon>Rhizophlyctidaceae</taxon>
        <taxon>Rhizophlyctis</taxon>
    </lineage>
</organism>
<feature type="region of interest" description="Disordered" evidence="2">
    <location>
        <begin position="242"/>
        <end position="288"/>
    </location>
</feature>
<dbReference type="Pfam" id="PF06487">
    <property type="entry name" value="SAP18"/>
    <property type="match status" value="1"/>
</dbReference>
<dbReference type="PANTHER" id="PTHR13082:SF0">
    <property type="entry name" value="HISTONE DEACETYLASE COMPLEX SUBUNIT SAP18"/>
    <property type="match status" value="1"/>
</dbReference>
<proteinExistence type="inferred from homology"/>
<dbReference type="PANTHER" id="PTHR13082">
    <property type="entry name" value="SAP18"/>
    <property type="match status" value="1"/>
</dbReference>
<evidence type="ECO:0000256" key="1">
    <source>
        <dbReference type="ARBA" id="ARBA00009143"/>
    </source>
</evidence>
<dbReference type="Gene3D" id="3.10.20.550">
    <property type="entry name" value="ASAP complex, SAP18 subunit"/>
    <property type="match status" value="1"/>
</dbReference>
<feature type="compositionally biased region" description="Polar residues" evidence="2">
    <location>
        <begin position="44"/>
        <end position="54"/>
    </location>
</feature>
<name>A0AAD5S9Q8_9FUNG</name>
<sequence>MGKAKPISAILSPPQSLHKQPPRSPILQSDPQIHPQKHIMMASEQPTEDIQTPAETPAEAPVDQPTPMAVDSESSKRDHKDDDGHDSEGEGEERNRHKTSERKQKKEAEGLDSELDSSKKKIDRETTCPFLIRTFVRMNRMYERQEFIPGNLPKPEAALYAWKDTTIAELASLLGDQYPEARSRTARIIFRILAHDSLSHDAHREREASRAIQNWKPSSQDQKTLADTRFELGDFLSVGIIPNAENEGRGPPGAYGRAIDNGGPGILGAGAGGGGPGGRSAGAGMHPD</sequence>
<evidence type="ECO:0000313" key="4">
    <source>
        <dbReference type="Proteomes" id="UP001212841"/>
    </source>
</evidence>
<dbReference type="InterPro" id="IPR010516">
    <property type="entry name" value="SAP18"/>
</dbReference>
<keyword evidence="4" id="KW-1185">Reference proteome</keyword>
<dbReference type="EMBL" id="JADGJD010001827">
    <property type="protein sequence ID" value="KAJ3037467.1"/>
    <property type="molecule type" value="Genomic_DNA"/>
</dbReference>
<reference evidence="3" key="1">
    <citation type="submission" date="2020-05" db="EMBL/GenBank/DDBJ databases">
        <title>Phylogenomic resolution of chytrid fungi.</title>
        <authorList>
            <person name="Stajich J.E."/>
            <person name="Amses K."/>
            <person name="Simmons R."/>
            <person name="Seto K."/>
            <person name="Myers J."/>
            <person name="Bonds A."/>
            <person name="Quandt C.A."/>
            <person name="Barry K."/>
            <person name="Liu P."/>
            <person name="Grigoriev I."/>
            <person name="Longcore J.E."/>
            <person name="James T.Y."/>
        </authorList>
    </citation>
    <scope>NUCLEOTIDE SEQUENCE</scope>
    <source>
        <strain evidence="3">JEL0318</strain>
    </source>
</reference>
<dbReference type="InterPro" id="IPR042534">
    <property type="entry name" value="SAP18_sf"/>
</dbReference>
<gene>
    <name evidence="3" type="primary">SAP18</name>
    <name evidence="3" type="ORF">HK097_003500</name>
</gene>
<protein>
    <submittedName>
        <fullName evidence="3">Histone deacetylase complex subunit sap18</fullName>
    </submittedName>
</protein>
<dbReference type="AlphaFoldDB" id="A0AAD5S9Q8"/>
<evidence type="ECO:0000256" key="2">
    <source>
        <dbReference type="SAM" id="MobiDB-lite"/>
    </source>
</evidence>
<comment type="similarity">
    <text evidence="1">Belongs to the SAP18 family.</text>
</comment>
<dbReference type="Proteomes" id="UP001212841">
    <property type="component" value="Unassembled WGS sequence"/>
</dbReference>
<evidence type="ECO:0000313" key="3">
    <source>
        <dbReference type="EMBL" id="KAJ3037467.1"/>
    </source>
</evidence>
<comment type="caution">
    <text evidence="3">The sequence shown here is derived from an EMBL/GenBank/DDBJ whole genome shotgun (WGS) entry which is preliminary data.</text>
</comment>
<dbReference type="GO" id="GO:0005634">
    <property type="term" value="C:nucleus"/>
    <property type="evidence" value="ECO:0007669"/>
    <property type="project" value="TreeGrafter"/>
</dbReference>
<feature type="non-terminal residue" evidence="3">
    <location>
        <position position="1"/>
    </location>
</feature>